<dbReference type="Gene3D" id="3.20.20.360">
    <property type="entry name" value="Malate synthase, domain 3"/>
    <property type="match status" value="1"/>
</dbReference>
<feature type="domain" description="Malate synthase C-terminal" evidence="11">
    <location>
        <begin position="410"/>
        <end position="529"/>
    </location>
</feature>
<evidence type="ECO:0000256" key="3">
    <source>
        <dbReference type="ARBA" id="ARBA00022435"/>
    </source>
</evidence>
<accession>A0A418W5L2</accession>
<comment type="similarity">
    <text evidence="1 8">Belongs to the malate synthase family.</text>
</comment>
<comment type="caution">
    <text evidence="12">The sequence shown here is derived from an EMBL/GenBank/DDBJ whole genome shotgun (WGS) entry which is preliminary data.</text>
</comment>
<evidence type="ECO:0000313" key="13">
    <source>
        <dbReference type="Proteomes" id="UP000283458"/>
    </source>
</evidence>
<dbReference type="EC" id="2.3.3.9" evidence="2 8"/>
<dbReference type="InterPro" id="IPR046363">
    <property type="entry name" value="MS_N_TIM-barrel_dom"/>
</dbReference>
<dbReference type="InterPro" id="IPR048355">
    <property type="entry name" value="MS_C"/>
</dbReference>
<dbReference type="Gene3D" id="1.20.1220.12">
    <property type="entry name" value="Malate synthase, domain III"/>
    <property type="match status" value="1"/>
</dbReference>
<name>A0A418W5L2_9PROT</name>
<comment type="catalytic activity">
    <reaction evidence="6 8">
        <text>glyoxylate + acetyl-CoA + H2O = (S)-malate + CoA + H(+)</text>
        <dbReference type="Rhea" id="RHEA:18181"/>
        <dbReference type="ChEBI" id="CHEBI:15377"/>
        <dbReference type="ChEBI" id="CHEBI:15378"/>
        <dbReference type="ChEBI" id="CHEBI:15589"/>
        <dbReference type="ChEBI" id="CHEBI:36655"/>
        <dbReference type="ChEBI" id="CHEBI:57287"/>
        <dbReference type="ChEBI" id="CHEBI:57288"/>
        <dbReference type="EC" id="2.3.3.9"/>
    </reaction>
</comment>
<dbReference type="FunFam" id="1.20.1220.12:FF:000001">
    <property type="entry name" value="Malate synthase"/>
    <property type="match status" value="1"/>
</dbReference>
<dbReference type="InterPro" id="IPR011076">
    <property type="entry name" value="Malate_synth_sf"/>
</dbReference>
<dbReference type="PANTHER" id="PTHR42902:SF1">
    <property type="entry name" value="MALATE SYNTHASE 1-RELATED"/>
    <property type="match status" value="1"/>
</dbReference>
<sequence>MASIISGLEIRGPMEPGYETVLTPEALAFLAELEGRFGPERLRLLDIRVKRQALLDQGQKPDFLPETRAIREADWTIAPLPADLLDRRVEITGPVDRKMVINALNSGAKLFMADFEDSNCPTWANQIEGQINVRDAVRRVISYDDPATGKKYRLTDRPAVLKIRPRGWHLDERHVWMDGEPISAALFDFGLFVFHNAKELLARGSGPYLYLPKLESHFEARLWREVFTVAEEFLGLAHGTIKATVLIETILAAFEMDEILYELRDHSAGLNCGRWDYIFSFIKKFRNDPAAVLPDRAEVTMATHFLSSYSQLAVKTCHRRNAPAIGGMAAFIPVKDDPAANETAFSRVRADKEREASNGHDGTWVAHPGLVPVAMAVFDAYMPTPNQIARKRADLTVAAADLLTVPQGAKTEAGLRNNVAVGIGYIEAWLRGSGCVPLFNLMEDAATAEISRSQVWQWIHHGAALDDGRAVTVELVDLVIAEELAAWKTRVGAATFDAGQYAAAATLFRDLVARPDFVEFLTLPAYDRLMAAEA</sequence>
<proteinExistence type="inferred from homology"/>
<keyword evidence="4 8" id="KW-0816">Tricarboxylic acid cycle</keyword>
<keyword evidence="3 8" id="KW-0329">Glyoxylate bypass</keyword>
<dbReference type="InterPro" id="IPR044856">
    <property type="entry name" value="Malate_synth_C_sf"/>
</dbReference>
<dbReference type="Pfam" id="PF01274">
    <property type="entry name" value="MS_TIM-barrel"/>
    <property type="match status" value="1"/>
</dbReference>
<keyword evidence="5 8" id="KW-0808">Transferase</keyword>
<dbReference type="Pfam" id="PF20659">
    <property type="entry name" value="MS_C"/>
    <property type="match status" value="1"/>
</dbReference>
<protein>
    <recommendedName>
        <fullName evidence="2 8">Malate synthase</fullName>
        <ecNumber evidence="2 8">2.3.3.9</ecNumber>
    </recommendedName>
</protein>
<evidence type="ECO:0000256" key="5">
    <source>
        <dbReference type="ARBA" id="ARBA00022679"/>
    </source>
</evidence>
<keyword evidence="13" id="KW-1185">Reference proteome</keyword>
<dbReference type="AlphaFoldDB" id="A0A418W5L2"/>
<dbReference type="UniPathway" id="UPA00703">
    <property type="reaction ID" value="UER00720"/>
</dbReference>
<dbReference type="EMBL" id="QYUL01000001">
    <property type="protein sequence ID" value="RJF85279.1"/>
    <property type="molecule type" value="Genomic_DNA"/>
</dbReference>
<dbReference type="FunFam" id="3.20.20.360:FF:000001">
    <property type="entry name" value="Malate synthase"/>
    <property type="match status" value="1"/>
</dbReference>
<dbReference type="CDD" id="cd00727">
    <property type="entry name" value="malate_synt_A"/>
    <property type="match status" value="1"/>
</dbReference>
<dbReference type="GO" id="GO:0006099">
    <property type="term" value="P:tricarboxylic acid cycle"/>
    <property type="evidence" value="ECO:0007669"/>
    <property type="project" value="UniProtKB-KW"/>
</dbReference>
<evidence type="ECO:0000259" key="11">
    <source>
        <dbReference type="Pfam" id="PF20659"/>
    </source>
</evidence>
<evidence type="ECO:0000256" key="7">
    <source>
        <dbReference type="PIRSR" id="PIRSR001363-1"/>
    </source>
</evidence>
<evidence type="ECO:0000313" key="12">
    <source>
        <dbReference type="EMBL" id="RJF85279.1"/>
    </source>
</evidence>
<dbReference type="OrthoDB" id="9768429at2"/>
<dbReference type="Pfam" id="PF20656">
    <property type="entry name" value="MS_N"/>
    <property type="match status" value="1"/>
</dbReference>
<evidence type="ECO:0000256" key="8">
    <source>
        <dbReference type="RuleBase" id="RU000555"/>
    </source>
</evidence>
<dbReference type="InterPro" id="IPR001465">
    <property type="entry name" value="Malate_synthase_TIM"/>
</dbReference>
<evidence type="ECO:0000259" key="9">
    <source>
        <dbReference type="Pfam" id="PF01274"/>
    </source>
</evidence>
<organism evidence="12 13">
    <name type="scientific">Azospirillum cavernae</name>
    <dbReference type="NCBI Taxonomy" id="2320860"/>
    <lineage>
        <taxon>Bacteria</taxon>
        <taxon>Pseudomonadati</taxon>
        <taxon>Pseudomonadota</taxon>
        <taxon>Alphaproteobacteria</taxon>
        <taxon>Rhodospirillales</taxon>
        <taxon>Azospirillaceae</taxon>
        <taxon>Azospirillum</taxon>
    </lineage>
</organism>
<comment type="pathway">
    <text evidence="8">Carbohydrate metabolism; glyoxylate cycle; (S)-malate from isocitrate: step 2/2.</text>
</comment>
<gene>
    <name evidence="12" type="ORF">D3877_09735</name>
</gene>
<dbReference type="PANTHER" id="PTHR42902">
    <property type="entry name" value="MALATE SYNTHASE"/>
    <property type="match status" value="1"/>
</dbReference>
<dbReference type="InterPro" id="IPR019830">
    <property type="entry name" value="Malate_synthase_CS"/>
</dbReference>
<dbReference type="GO" id="GO:0005737">
    <property type="term" value="C:cytoplasm"/>
    <property type="evidence" value="ECO:0007669"/>
    <property type="project" value="TreeGrafter"/>
</dbReference>
<reference evidence="12 13" key="1">
    <citation type="submission" date="2018-09" db="EMBL/GenBank/DDBJ databases">
        <authorList>
            <person name="Zhu H."/>
        </authorList>
    </citation>
    <scope>NUCLEOTIDE SEQUENCE [LARGE SCALE GENOMIC DNA]</scope>
    <source>
        <strain evidence="12 13">K2W22B-5</strain>
    </source>
</reference>
<feature type="domain" description="Malate synthase TIM barrel" evidence="9">
    <location>
        <begin position="161"/>
        <end position="404"/>
    </location>
</feature>
<evidence type="ECO:0000256" key="2">
    <source>
        <dbReference type="ARBA" id="ARBA00012636"/>
    </source>
</evidence>
<feature type="active site" description="Proton donor" evidence="7">
    <location>
        <position position="444"/>
    </location>
</feature>
<dbReference type="PROSITE" id="PS00510">
    <property type="entry name" value="MALATE_SYNTHASE"/>
    <property type="match status" value="1"/>
</dbReference>
<evidence type="ECO:0000256" key="1">
    <source>
        <dbReference type="ARBA" id="ARBA00006394"/>
    </source>
</evidence>
<feature type="active site" description="Proton acceptor" evidence="7">
    <location>
        <position position="164"/>
    </location>
</feature>
<feature type="domain" description="Malate synthase N-terminal" evidence="10">
    <location>
        <begin position="7"/>
        <end position="67"/>
    </location>
</feature>
<keyword evidence="12" id="KW-0012">Acyltransferase</keyword>
<evidence type="ECO:0000256" key="4">
    <source>
        <dbReference type="ARBA" id="ARBA00022532"/>
    </source>
</evidence>
<dbReference type="InterPro" id="IPR006252">
    <property type="entry name" value="Malate_synthA"/>
</dbReference>
<dbReference type="SUPFAM" id="SSF51645">
    <property type="entry name" value="Malate synthase G"/>
    <property type="match status" value="1"/>
</dbReference>
<dbReference type="RefSeq" id="WP_119830904.1">
    <property type="nucleotide sequence ID" value="NZ_QYUL01000001.1"/>
</dbReference>
<evidence type="ECO:0000259" key="10">
    <source>
        <dbReference type="Pfam" id="PF20656"/>
    </source>
</evidence>
<dbReference type="InterPro" id="IPR048356">
    <property type="entry name" value="MS_N"/>
</dbReference>
<dbReference type="GO" id="GO:0004474">
    <property type="term" value="F:malate synthase activity"/>
    <property type="evidence" value="ECO:0007669"/>
    <property type="project" value="UniProtKB-EC"/>
</dbReference>
<dbReference type="PIRSF" id="PIRSF001363">
    <property type="entry name" value="Malate_synth"/>
    <property type="match status" value="1"/>
</dbReference>
<dbReference type="NCBIfam" id="TIGR01344">
    <property type="entry name" value="malate_syn_A"/>
    <property type="match status" value="1"/>
</dbReference>
<dbReference type="Proteomes" id="UP000283458">
    <property type="component" value="Unassembled WGS sequence"/>
</dbReference>
<evidence type="ECO:0000256" key="6">
    <source>
        <dbReference type="ARBA" id="ARBA00047918"/>
    </source>
</evidence>
<dbReference type="GO" id="GO:0006097">
    <property type="term" value="P:glyoxylate cycle"/>
    <property type="evidence" value="ECO:0007669"/>
    <property type="project" value="UniProtKB-UniPathway"/>
</dbReference>